<evidence type="ECO:0000313" key="1">
    <source>
        <dbReference type="EMBL" id="AEE97638.1"/>
    </source>
</evidence>
<gene>
    <name evidence="1" type="ordered locus">Mahau_2480</name>
</gene>
<reference evidence="1 2" key="2">
    <citation type="journal article" date="2011" name="Stand. Genomic Sci.">
        <title>Complete genome sequence of Mahella australiensis type strain (50-1 BON).</title>
        <authorList>
            <person name="Sikorski J."/>
            <person name="Teshima H."/>
            <person name="Nolan M."/>
            <person name="Lucas S."/>
            <person name="Hammon N."/>
            <person name="Deshpande S."/>
            <person name="Cheng J.F."/>
            <person name="Pitluck S."/>
            <person name="Liolios K."/>
            <person name="Pagani I."/>
            <person name="Ivanova N."/>
            <person name="Huntemann M."/>
            <person name="Mavromatis K."/>
            <person name="Ovchinikova G."/>
            <person name="Pati A."/>
            <person name="Tapia R."/>
            <person name="Han C."/>
            <person name="Goodwin L."/>
            <person name="Chen A."/>
            <person name="Palaniappan K."/>
            <person name="Land M."/>
            <person name="Hauser L."/>
            <person name="Ngatchou-Djao O.D."/>
            <person name="Rohde M."/>
            <person name="Pukall R."/>
            <person name="Spring S."/>
            <person name="Abt B."/>
            <person name="Goker M."/>
            <person name="Detter J.C."/>
            <person name="Woyke T."/>
            <person name="Bristow J."/>
            <person name="Markowitz V."/>
            <person name="Hugenholtz P."/>
            <person name="Eisen J.A."/>
            <person name="Kyrpides N.C."/>
            <person name="Klenk H.P."/>
            <person name="Lapidus A."/>
        </authorList>
    </citation>
    <scope>NUCLEOTIDE SEQUENCE [LARGE SCALE GENOMIC DNA]</scope>
    <source>
        <strain evidence="2">DSM 15567 / CIP 107919 / 50-1 BON</strain>
    </source>
</reference>
<dbReference type="KEGG" id="mas:Mahau_2480"/>
<name>F3ZXF7_MAHA5</name>
<dbReference type="AlphaFoldDB" id="F3ZXF7"/>
<dbReference type="STRING" id="697281.Mahau_2480"/>
<keyword evidence="2" id="KW-1185">Reference proteome</keyword>
<reference evidence="2" key="1">
    <citation type="submission" date="2010-11" db="EMBL/GenBank/DDBJ databases">
        <title>The complete genome of Mahella australiensis DSM 15567.</title>
        <authorList>
            <consortium name="US DOE Joint Genome Institute (JGI-PGF)"/>
            <person name="Lucas S."/>
            <person name="Copeland A."/>
            <person name="Lapidus A."/>
            <person name="Bruce D."/>
            <person name="Goodwin L."/>
            <person name="Pitluck S."/>
            <person name="Kyrpides N."/>
            <person name="Mavromatis K."/>
            <person name="Pagani I."/>
            <person name="Ivanova N."/>
            <person name="Teshima H."/>
            <person name="Brettin T."/>
            <person name="Detter J.C."/>
            <person name="Han C."/>
            <person name="Tapia R."/>
            <person name="Land M."/>
            <person name="Hauser L."/>
            <person name="Markowitz V."/>
            <person name="Cheng J.-F."/>
            <person name="Hugenholtz P."/>
            <person name="Woyke T."/>
            <person name="Wu D."/>
            <person name="Spring S."/>
            <person name="Pukall R."/>
            <person name="Steenblock K."/>
            <person name="Schneider S."/>
            <person name="Klenk H.-P."/>
            <person name="Eisen J.A."/>
        </authorList>
    </citation>
    <scope>NUCLEOTIDE SEQUENCE [LARGE SCALE GENOMIC DNA]</scope>
    <source>
        <strain evidence="2">DSM 15567 / CIP 107919 / 50-1 BON</strain>
    </source>
</reference>
<protein>
    <submittedName>
        <fullName evidence="1">Uncharacterized protein</fullName>
    </submittedName>
</protein>
<dbReference type="Proteomes" id="UP000008457">
    <property type="component" value="Chromosome"/>
</dbReference>
<proteinExistence type="predicted"/>
<accession>F3ZXF7</accession>
<organism evidence="1 2">
    <name type="scientific">Mahella australiensis (strain DSM 15567 / CIP 107919 / 50-1 BON)</name>
    <dbReference type="NCBI Taxonomy" id="697281"/>
    <lineage>
        <taxon>Bacteria</taxon>
        <taxon>Bacillati</taxon>
        <taxon>Bacillota</taxon>
        <taxon>Clostridia</taxon>
        <taxon>Thermoanaerobacterales</taxon>
        <taxon>Thermoanaerobacterales Family IV. Incertae Sedis</taxon>
        <taxon>Mahella</taxon>
    </lineage>
</organism>
<evidence type="ECO:0000313" key="2">
    <source>
        <dbReference type="Proteomes" id="UP000008457"/>
    </source>
</evidence>
<dbReference type="EMBL" id="CP002360">
    <property type="protein sequence ID" value="AEE97638.1"/>
    <property type="molecule type" value="Genomic_DNA"/>
</dbReference>
<dbReference type="RefSeq" id="WP_013782064.1">
    <property type="nucleotide sequence ID" value="NC_015520.1"/>
</dbReference>
<sequence>MLGSCRNIYNEPISSECRKKIGRFFAEPSPDTWDDIARIIIAGDGTTIWQAVCLYDPTFPDHTNGTSWNHIPTPFDVMQAIKKVTS</sequence>
<dbReference type="HOGENOM" id="CLU_2494189_0_0_9"/>